<dbReference type="GO" id="GO:0006826">
    <property type="term" value="P:iron ion transport"/>
    <property type="evidence" value="ECO:0007669"/>
    <property type="project" value="UniProtKB-KW"/>
</dbReference>
<evidence type="ECO:0000256" key="1">
    <source>
        <dbReference type="ARBA" id="ARBA00004571"/>
    </source>
</evidence>
<name>A0A494T643_SPHPE</name>
<dbReference type="InterPro" id="IPR012910">
    <property type="entry name" value="Plug_dom"/>
</dbReference>
<dbReference type="PANTHER" id="PTHR32552:SF81">
    <property type="entry name" value="TONB-DEPENDENT OUTER MEMBRANE RECEPTOR"/>
    <property type="match status" value="1"/>
</dbReference>
<dbReference type="PROSITE" id="PS52016">
    <property type="entry name" value="TONB_DEPENDENT_REC_3"/>
    <property type="match status" value="1"/>
</dbReference>
<keyword evidence="5 11" id="KW-0812">Transmembrane</keyword>
<gene>
    <name evidence="16" type="ORF">D3Y57_01995</name>
</gene>
<dbReference type="KEGG" id="spha:D3Y57_01995"/>
<keyword evidence="13" id="KW-0732">Signal</keyword>
<keyword evidence="8 12" id="KW-0798">TonB box</keyword>
<evidence type="ECO:0000256" key="12">
    <source>
        <dbReference type="RuleBase" id="RU003357"/>
    </source>
</evidence>
<evidence type="ECO:0000256" key="6">
    <source>
        <dbReference type="ARBA" id="ARBA00023004"/>
    </source>
</evidence>
<dbReference type="AlphaFoldDB" id="A0A494T643"/>
<feature type="chain" id="PRO_5019809176" evidence="13">
    <location>
        <begin position="25"/>
        <end position="819"/>
    </location>
</feature>
<dbReference type="OrthoDB" id="7223550at2"/>
<evidence type="ECO:0000259" key="15">
    <source>
        <dbReference type="Pfam" id="PF07715"/>
    </source>
</evidence>
<keyword evidence="16" id="KW-0675">Receptor</keyword>
<evidence type="ECO:0000256" key="4">
    <source>
        <dbReference type="ARBA" id="ARBA00022496"/>
    </source>
</evidence>
<comment type="subcellular location">
    <subcellularLocation>
        <location evidence="1 11">Cell outer membrane</location>
        <topology evidence="1 11">Multi-pass membrane protein</topology>
    </subcellularLocation>
</comment>
<evidence type="ECO:0000256" key="11">
    <source>
        <dbReference type="PROSITE-ProRule" id="PRU01360"/>
    </source>
</evidence>
<keyword evidence="2 11" id="KW-0813">Transport</keyword>
<evidence type="ECO:0000256" key="7">
    <source>
        <dbReference type="ARBA" id="ARBA00023065"/>
    </source>
</evidence>
<dbReference type="Pfam" id="PF00593">
    <property type="entry name" value="TonB_dep_Rec_b-barrel"/>
    <property type="match status" value="1"/>
</dbReference>
<dbReference type="InterPro" id="IPR039426">
    <property type="entry name" value="TonB-dep_rcpt-like"/>
</dbReference>
<keyword evidence="16" id="KW-0614">Plasmid</keyword>
<keyword evidence="6" id="KW-0408">Iron</keyword>
<feature type="signal peptide" evidence="13">
    <location>
        <begin position="1"/>
        <end position="24"/>
    </location>
</feature>
<dbReference type="GO" id="GO:0009279">
    <property type="term" value="C:cell outer membrane"/>
    <property type="evidence" value="ECO:0007669"/>
    <property type="project" value="UniProtKB-SubCell"/>
</dbReference>
<dbReference type="InterPro" id="IPR006311">
    <property type="entry name" value="TAT_signal"/>
</dbReference>
<keyword evidence="3 11" id="KW-1134">Transmembrane beta strand</keyword>
<evidence type="ECO:0000256" key="8">
    <source>
        <dbReference type="ARBA" id="ARBA00023077"/>
    </source>
</evidence>
<dbReference type="PANTHER" id="PTHR32552">
    <property type="entry name" value="FERRICHROME IRON RECEPTOR-RELATED"/>
    <property type="match status" value="1"/>
</dbReference>
<protein>
    <submittedName>
        <fullName evidence="16">TonB-dependent receptor</fullName>
    </submittedName>
</protein>
<geneLocation type="plasmid" evidence="16">
    <name>unnamed1</name>
</geneLocation>
<proteinExistence type="inferred from homology"/>
<keyword evidence="7" id="KW-0406">Ion transport</keyword>
<dbReference type="InterPro" id="IPR036942">
    <property type="entry name" value="Beta-barrel_TonB_sf"/>
</dbReference>
<feature type="domain" description="TonB-dependent receptor-like beta-barrel" evidence="14">
    <location>
        <begin position="326"/>
        <end position="772"/>
    </location>
</feature>
<evidence type="ECO:0000259" key="14">
    <source>
        <dbReference type="Pfam" id="PF00593"/>
    </source>
</evidence>
<evidence type="ECO:0000256" key="13">
    <source>
        <dbReference type="SAM" id="SignalP"/>
    </source>
</evidence>
<dbReference type="EMBL" id="CP032828">
    <property type="protein sequence ID" value="AYJ84869.1"/>
    <property type="molecule type" value="Genomic_DNA"/>
</dbReference>
<organism evidence="16 17">
    <name type="scientific">Sphingomonas paeninsulae</name>
    <dbReference type="NCBI Taxonomy" id="2319844"/>
    <lineage>
        <taxon>Bacteria</taxon>
        <taxon>Pseudomonadati</taxon>
        <taxon>Pseudomonadota</taxon>
        <taxon>Alphaproteobacteria</taxon>
        <taxon>Sphingomonadales</taxon>
        <taxon>Sphingomonadaceae</taxon>
        <taxon>Sphingomonas</taxon>
    </lineage>
</organism>
<evidence type="ECO:0000256" key="9">
    <source>
        <dbReference type="ARBA" id="ARBA00023136"/>
    </source>
</evidence>
<accession>A0A494T643</accession>
<keyword evidence="9 11" id="KW-0472">Membrane</keyword>
<dbReference type="Proteomes" id="UP000276254">
    <property type="component" value="Plasmid unnamed1"/>
</dbReference>
<dbReference type="PROSITE" id="PS51318">
    <property type="entry name" value="TAT"/>
    <property type="match status" value="1"/>
</dbReference>
<keyword evidence="17" id="KW-1185">Reference proteome</keyword>
<evidence type="ECO:0000313" key="17">
    <source>
        <dbReference type="Proteomes" id="UP000276254"/>
    </source>
</evidence>
<reference evidence="16 17" key="1">
    <citation type="submission" date="2018-09" db="EMBL/GenBank/DDBJ databases">
        <title>Sphingomonas peninsula sp. nov., isolated from fildes peninsula, Antarctic soil.</title>
        <authorList>
            <person name="Yingchao G."/>
        </authorList>
    </citation>
    <scope>NUCLEOTIDE SEQUENCE [LARGE SCALE GENOMIC DNA]</scope>
    <source>
        <strain evidence="16 17">YZ-8</strain>
        <plasmid evidence="16 17">unnamed1</plasmid>
    </source>
</reference>
<evidence type="ECO:0000256" key="2">
    <source>
        <dbReference type="ARBA" id="ARBA00022448"/>
    </source>
</evidence>
<dbReference type="RefSeq" id="WP_121150876.1">
    <property type="nucleotide sequence ID" value="NZ_CP032828.1"/>
</dbReference>
<evidence type="ECO:0000313" key="16">
    <source>
        <dbReference type="EMBL" id="AYJ84869.1"/>
    </source>
</evidence>
<sequence>MSKSSFTRRSLLLGVAIISFPAVAFGQDAQPSAAGASAGDKTVVAQAKDVGLEDIIVTARRRSESMINVPVAVTALSGADVARYSANNIDKITQLAPQVMTSKGFSGNGASFAIRGLGSGQSDAGIEQTVAINVDGVQISRGRIVTSAQFDLARVEILKGPQALFFGKNSPAGVISITTADPTDHFEGYVRTGFEFAADNKYIEGAISGPLTSTLQGRFAFHAAKSIGYLKDVALPAPDLAAGLAAYPFPGAWEGRLGGATELAGRGTLKWAPSSRFDATAKVLIGRYKSDDPYSAAQVFCAPGVVPTGLGLPDTQDDCAFNNKTAATAPPTAFVADWPGSGSKPFLDQHTLLGSLTMNYKFDNLTLTNVAGYTRLTTALFANAQGSSNAQIYAASPERAETFSNEVRLNSDFDAPVNFVIGAYYDHSKRRSEGISRIAGLAPDPATGVFYQFHRIGDVSGDTYSAFGQIRWDIVSNLELAGGARYTKENKDLNIRNTYVNPVFLNSTPNGFRAPGSPLIASQKSSNWSPEATLTWHPIENTTIYAAYKTGYKSGGFSNPGTLRNFYTSDTIQFGPERAKGGEVGFKGYLLDHTLRLELTTYSYNFKGLQLSTFDAQTITYQIKNAAEARTRGVEANIDWKISSALTVRGALGYNKARYLSFPNATCYQRQTTLGTGCNIIPGTTTLSQNLAGKPLPRAPDLSLNFGGSYDVPLGDAYMLSFSSDANYSSKYFTEDSDDPYSMQKGFWRVNGSVRFKQADDKWELALIGRNIFNQRYKAVVLDAPGDQQGLTLQSHHKRAKLHWRLQFTFERSSPTLQR</sequence>
<keyword evidence="10 11" id="KW-0998">Cell outer membrane</keyword>
<evidence type="ECO:0000256" key="3">
    <source>
        <dbReference type="ARBA" id="ARBA00022452"/>
    </source>
</evidence>
<dbReference type="Pfam" id="PF07715">
    <property type="entry name" value="Plug"/>
    <property type="match status" value="1"/>
</dbReference>
<evidence type="ECO:0000256" key="10">
    <source>
        <dbReference type="ARBA" id="ARBA00023237"/>
    </source>
</evidence>
<comment type="similarity">
    <text evidence="11 12">Belongs to the TonB-dependent receptor family.</text>
</comment>
<evidence type="ECO:0000256" key="5">
    <source>
        <dbReference type="ARBA" id="ARBA00022692"/>
    </source>
</evidence>
<dbReference type="Gene3D" id="2.40.170.20">
    <property type="entry name" value="TonB-dependent receptor, beta-barrel domain"/>
    <property type="match status" value="1"/>
</dbReference>
<dbReference type="InterPro" id="IPR000531">
    <property type="entry name" value="Beta-barrel_TonB"/>
</dbReference>
<feature type="domain" description="TonB-dependent receptor plug" evidence="15">
    <location>
        <begin position="67"/>
        <end position="174"/>
    </location>
</feature>
<dbReference type="SUPFAM" id="SSF56935">
    <property type="entry name" value="Porins"/>
    <property type="match status" value="1"/>
</dbReference>
<keyword evidence="4" id="KW-0410">Iron transport</keyword>